<evidence type="ECO:0000256" key="2">
    <source>
        <dbReference type="ARBA" id="ARBA00022723"/>
    </source>
</evidence>
<organism evidence="9 10">
    <name type="scientific">Chaetomidium leptoderma</name>
    <dbReference type="NCBI Taxonomy" id="669021"/>
    <lineage>
        <taxon>Eukaryota</taxon>
        <taxon>Fungi</taxon>
        <taxon>Dikarya</taxon>
        <taxon>Ascomycota</taxon>
        <taxon>Pezizomycotina</taxon>
        <taxon>Sordariomycetes</taxon>
        <taxon>Sordariomycetidae</taxon>
        <taxon>Sordariales</taxon>
        <taxon>Chaetomiaceae</taxon>
        <taxon>Chaetomidium</taxon>
    </lineage>
</organism>
<feature type="compositionally biased region" description="Low complexity" evidence="7">
    <location>
        <begin position="91"/>
        <end position="105"/>
    </location>
</feature>
<dbReference type="PROSITE" id="PS50048">
    <property type="entry name" value="ZN2_CY6_FUNGAL_2"/>
    <property type="match status" value="1"/>
</dbReference>
<dbReference type="Gene3D" id="4.10.240.10">
    <property type="entry name" value="Zn(2)-C6 fungal-type DNA-binding domain"/>
    <property type="match status" value="1"/>
</dbReference>
<dbReference type="SMART" id="SM00906">
    <property type="entry name" value="Fungal_trans"/>
    <property type="match status" value="1"/>
</dbReference>
<dbReference type="Pfam" id="PF00172">
    <property type="entry name" value="Zn_clus"/>
    <property type="match status" value="1"/>
</dbReference>
<accession>A0AAN6VIV5</accession>
<keyword evidence="2" id="KW-0479">Metal-binding</keyword>
<comment type="caution">
    <text evidence="9">The sequence shown here is derived from an EMBL/GenBank/DDBJ whole genome shotgun (WGS) entry which is preliminary data.</text>
</comment>
<dbReference type="EMBL" id="MU856987">
    <property type="protein sequence ID" value="KAK4152099.1"/>
    <property type="molecule type" value="Genomic_DNA"/>
</dbReference>
<protein>
    <recommendedName>
        <fullName evidence="8">Zn(2)-C6 fungal-type domain-containing protein</fullName>
    </recommendedName>
</protein>
<feature type="domain" description="Zn(2)-C6 fungal-type" evidence="8">
    <location>
        <begin position="5"/>
        <end position="35"/>
    </location>
</feature>
<dbReference type="InterPro" id="IPR050987">
    <property type="entry name" value="AtrR-like"/>
</dbReference>
<feature type="region of interest" description="Disordered" evidence="7">
    <location>
        <begin position="72"/>
        <end position="113"/>
    </location>
</feature>
<dbReference type="SMART" id="SM00066">
    <property type="entry name" value="GAL4"/>
    <property type="match status" value="1"/>
</dbReference>
<dbReference type="PANTHER" id="PTHR46910">
    <property type="entry name" value="TRANSCRIPTION FACTOR PDR1"/>
    <property type="match status" value="1"/>
</dbReference>
<dbReference type="GO" id="GO:0003677">
    <property type="term" value="F:DNA binding"/>
    <property type="evidence" value="ECO:0007669"/>
    <property type="project" value="UniProtKB-KW"/>
</dbReference>
<feature type="compositionally biased region" description="Basic residues" evidence="7">
    <location>
        <begin position="40"/>
        <end position="49"/>
    </location>
</feature>
<keyword evidence="10" id="KW-1185">Reference proteome</keyword>
<evidence type="ECO:0000313" key="9">
    <source>
        <dbReference type="EMBL" id="KAK4152099.1"/>
    </source>
</evidence>
<dbReference type="InterPro" id="IPR001138">
    <property type="entry name" value="Zn2Cys6_DnaBD"/>
</dbReference>
<keyword evidence="4" id="KW-0238">DNA-binding</keyword>
<dbReference type="Pfam" id="PF04082">
    <property type="entry name" value="Fungal_trans"/>
    <property type="match status" value="1"/>
</dbReference>
<dbReference type="GO" id="GO:0008270">
    <property type="term" value="F:zinc ion binding"/>
    <property type="evidence" value="ECO:0007669"/>
    <property type="project" value="InterPro"/>
</dbReference>
<proteinExistence type="predicted"/>
<evidence type="ECO:0000259" key="8">
    <source>
        <dbReference type="PROSITE" id="PS50048"/>
    </source>
</evidence>
<dbReference type="SUPFAM" id="SSF57701">
    <property type="entry name" value="Zn2/Cys6 DNA-binding domain"/>
    <property type="match status" value="1"/>
</dbReference>
<dbReference type="InterPro" id="IPR036864">
    <property type="entry name" value="Zn2-C6_fun-type_DNA-bd_sf"/>
</dbReference>
<dbReference type="GO" id="GO:0005634">
    <property type="term" value="C:nucleus"/>
    <property type="evidence" value="ECO:0007669"/>
    <property type="project" value="UniProtKB-SubCell"/>
</dbReference>
<evidence type="ECO:0000256" key="4">
    <source>
        <dbReference type="ARBA" id="ARBA00023125"/>
    </source>
</evidence>
<dbReference type="PANTHER" id="PTHR46910:SF37">
    <property type="entry name" value="ZN(II)2CYS6 TRANSCRIPTION FACTOR (EUROFUNG)"/>
    <property type="match status" value="1"/>
</dbReference>
<dbReference type="AlphaFoldDB" id="A0AAN6VIV5"/>
<dbReference type="CDD" id="cd00067">
    <property type="entry name" value="GAL4"/>
    <property type="match status" value="1"/>
</dbReference>
<dbReference type="Proteomes" id="UP001302745">
    <property type="component" value="Unassembled WGS sequence"/>
</dbReference>
<sequence>MRKRACDSCYQRKIQCDAAAPRCDWCRHHDLPCTFNRPISTRRRGKAKKPANAVEREQQPEHCEQQLQDLGLDSIPSPQSLPDRQPMVGWSPFTPSSTAETSTPTYGTPDSSLVTSPGYQLSEHFADSPIRAESPAAVQGPVFGKLHFAGRHLGDISLHNGIPFLSAEGQRWIASRTGESAPLQTLCAPAPSSRMRQGVHPAFFCTNMGHMNSKIELPERRVVEECLEMFSATPFKRIWPAVDAVLFQRTIEVAYDERTGPCSLEPVASRACIFSFLALLSLHHMYPKSMPSLDSEECAMQAQYLLPQAFYHLLLGQLQKAAVFHSLACRMMFTLGANTIVVPPLSAHEGADDGWRCKNQLRKLFWMIYCIDKEISLRTGQPPSINDDDCDLALPDGYVDFKYLHDIPEFEALLLDDTAVPLLPGDIRLDIIKSKTYTMLYSARAMRKSDAEVVMDIRRLDEELEAWRLSVPTGFRPSLSLRQDQVQPDLSEPRKMERVMIHLEMAVFYPISALWTLFCNIIYNPLNPHADVDLDLLNSAPLLIKEMRLRRLARDEMAHMKMVDDFVAELARLANRAVLKACQERMSM</sequence>
<evidence type="ECO:0000256" key="6">
    <source>
        <dbReference type="ARBA" id="ARBA00023242"/>
    </source>
</evidence>
<keyword evidence="3" id="KW-0805">Transcription regulation</keyword>
<keyword evidence="5" id="KW-0804">Transcription</keyword>
<reference evidence="9" key="2">
    <citation type="submission" date="2023-05" db="EMBL/GenBank/DDBJ databases">
        <authorList>
            <consortium name="Lawrence Berkeley National Laboratory"/>
            <person name="Steindorff A."/>
            <person name="Hensen N."/>
            <person name="Bonometti L."/>
            <person name="Westerberg I."/>
            <person name="Brannstrom I.O."/>
            <person name="Guillou S."/>
            <person name="Cros-Aarteil S."/>
            <person name="Calhoun S."/>
            <person name="Haridas S."/>
            <person name="Kuo A."/>
            <person name="Mondo S."/>
            <person name="Pangilinan J."/>
            <person name="Riley R."/>
            <person name="Labutti K."/>
            <person name="Andreopoulos B."/>
            <person name="Lipzen A."/>
            <person name="Chen C."/>
            <person name="Yanf M."/>
            <person name="Daum C."/>
            <person name="Ng V."/>
            <person name="Clum A."/>
            <person name="Ohm R."/>
            <person name="Martin F."/>
            <person name="Silar P."/>
            <person name="Natvig D."/>
            <person name="Lalanne C."/>
            <person name="Gautier V."/>
            <person name="Ament-Velasquez S.L."/>
            <person name="Kruys A."/>
            <person name="Hutchinson M.I."/>
            <person name="Powell A.J."/>
            <person name="Barry K."/>
            <person name="Miller A.N."/>
            <person name="Grigoriev I.V."/>
            <person name="Debuchy R."/>
            <person name="Gladieux P."/>
            <person name="Thoren M.H."/>
            <person name="Johannesson H."/>
        </authorList>
    </citation>
    <scope>NUCLEOTIDE SEQUENCE</scope>
    <source>
        <strain evidence="9">CBS 538.74</strain>
    </source>
</reference>
<evidence type="ECO:0000256" key="1">
    <source>
        <dbReference type="ARBA" id="ARBA00004123"/>
    </source>
</evidence>
<gene>
    <name evidence="9" type="ORF">C8A00DRAFT_44791</name>
</gene>
<dbReference type="CDD" id="cd12148">
    <property type="entry name" value="fungal_TF_MHR"/>
    <property type="match status" value="1"/>
</dbReference>
<dbReference type="GO" id="GO:0000981">
    <property type="term" value="F:DNA-binding transcription factor activity, RNA polymerase II-specific"/>
    <property type="evidence" value="ECO:0007669"/>
    <property type="project" value="InterPro"/>
</dbReference>
<feature type="region of interest" description="Disordered" evidence="7">
    <location>
        <begin position="37"/>
        <end position="60"/>
    </location>
</feature>
<keyword evidence="6" id="KW-0539">Nucleus</keyword>
<dbReference type="GO" id="GO:0006351">
    <property type="term" value="P:DNA-templated transcription"/>
    <property type="evidence" value="ECO:0007669"/>
    <property type="project" value="InterPro"/>
</dbReference>
<reference evidence="9" key="1">
    <citation type="journal article" date="2023" name="Mol. Phylogenet. Evol.">
        <title>Genome-scale phylogeny and comparative genomics of the fungal order Sordariales.</title>
        <authorList>
            <person name="Hensen N."/>
            <person name="Bonometti L."/>
            <person name="Westerberg I."/>
            <person name="Brannstrom I.O."/>
            <person name="Guillou S."/>
            <person name="Cros-Aarteil S."/>
            <person name="Calhoun S."/>
            <person name="Haridas S."/>
            <person name="Kuo A."/>
            <person name="Mondo S."/>
            <person name="Pangilinan J."/>
            <person name="Riley R."/>
            <person name="LaButti K."/>
            <person name="Andreopoulos B."/>
            <person name="Lipzen A."/>
            <person name="Chen C."/>
            <person name="Yan M."/>
            <person name="Daum C."/>
            <person name="Ng V."/>
            <person name="Clum A."/>
            <person name="Steindorff A."/>
            <person name="Ohm R.A."/>
            <person name="Martin F."/>
            <person name="Silar P."/>
            <person name="Natvig D.O."/>
            <person name="Lalanne C."/>
            <person name="Gautier V."/>
            <person name="Ament-Velasquez S.L."/>
            <person name="Kruys A."/>
            <person name="Hutchinson M.I."/>
            <person name="Powell A.J."/>
            <person name="Barry K."/>
            <person name="Miller A.N."/>
            <person name="Grigoriev I.V."/>
            <person name="Debuchy R."/>
            <person name="Gladieux P."/>
            <person name="Hiltunen Thoren M."/>
            <person name="Johannesson H."/>
        </authorList>
    </citation>
    <scope>NUCLEOTIDE SEQUENCE</scope>
    <source>
        <strain evidence="9">CBS 538.74</strain>
    </source>
</reference>
<dbReference type="InterPro" id="IPR007219">
    <property type="entry name" value="XnlR_reg_dom"/>
</dbReference>
<name>A0AAN6VIV5_9PEZI</name>
<evidence type="ECO:0000256" key="5">
    <source>
        <dbReference type="ARBA" id="ARBA00023163"/>
    </source>
</evidence>
<evidence type="ECO:0000313" key="10">
    <source>
        <dbReference type="Proteomes" id="UP001302745"/>
    </source>
</evidence>
<evidence type="ECO:0000256" key="3">
    <source>
        <dbReference type="ARBA" id="ARBA00023015"/>
    </source>
</evidence>
<comment type="subcellular location">
    <subcellularLocation>
        <location evidence="1">Nucleus</location>
    </subcellularLocation>
</comment>
<evidence type="ECO:0000256" key="7">
    <source>
        <dbReference type="SAM" id="MobiDB-lite"/>
    </source>
</evidence>